<dbReference type="InterPro" id="IPR042104">
    <property type="entry name" value="PKS_dehydratase_sf"/>
</dbReference>
<dbReference type="InterPro" id="IPR049900">
    <property type="entry name" value="PKS_mFAS_DH"/>
</dbReference>
<dbReference type="Gene3D" id="1.10.1200.10">
    <property type="entry name" value="ACP-like"/>
    <property type="match status" value="1"/>
</dbReference>
<dbReference type="InterPro" id="IPR016035">
    <property type="entry name" value="Acyl_Trfase/lysoPLipase"/>
</dbReference>
<organism evidence="11 12">
    <name type="scientific">Streptomyces botrytidirepellens</name>
    <dbReference type="NCBI Taxonomy" id="2486417"/>
    <lineage>
        <taxon>Bacteria</taxon>
        <taxon>Bacillati</taxon>
        <taxon>Actinomycetota</taxon>
        <taxon>Actinomycetes</taxon>
        <taxon>Kitasatosporales</taxon>
        <taxon>Streptomycetaceae</taxon>
        <taxon>Streptomyces</taxon>
    </lineage>
</organism>
<dbReference type="GO" id="GO:0006633">
    <property type="term" value="P:fatty acid biosynthetic process"/>
    <property type="evidence" value="ECO:0007669"/>
    <property type="project" value="InterPro"/>
</dbReference>
<accession>A0A3M8X1A7</accession>
<feature type="active site" description="Proton acceptor; for dehydratase activity" evidence="6">
    <location>
        <position position="1737"/>
    </location>
</feature>
<dbReference type="Gene3D" id="3.30.70.250">
    <property type="entry name" value="Malonyl-CoA ACP transacylase, ACP-binding"/>
    <property type="match status" value="1"/>
</dbReference>
<dbReference type="InterPro" id="IPR014030">
    <property type="entry name" value="Ketoacyl_synth_N"/>
</dbReference>
<feature type="domain" description="PKS/mFAS DH" evidence="10">
    <location>
        <begin position="1699"/>
        <end position="1989"/>
    </location>
</feature>
<evidence type="ECO:0000259" key="8">
    <source>
        <dbReference type="PROSITE" id="PS50075"/>
    </source>
</evidence>
<dbReference type="GO" id="GO:0004315">
    <property type="term" value="F:3-oxoacyl-[acyl-carrier-protein] synthase activity"/>
    <property type="evidence" value="ECO:0007669"/>
    <property type="project" value="InterPro"/>
</dbReference>
<dbReference type="Gene3D" id="3.40.50.720">
    <property type="entry name" value="NAD(P)-binding Rossmann-like Domain"/>
    <property type="match status" value="1"/>
</dbReference>
<dbReference type="InterPro" id="IPR036291">
    <property type="entry name" value="NAD(P)-bd_dom_sf"/>
</dbReference>
<dbReference type="InterPro" id="IPR036736">
    <property type="entry name" value="ACP-like_sf"/>
</dbReference>
<dbReference type="PANTHER" id="PTHR43074:SF1">
    <property type="entry name" value="BETA-KETOACYL SYNTHASE FAMILY PROTEIN-RELATED"/>
    <property type="match status" value="1"/>
</dbReference>
<keyword evidence="1" id="KW-0596">Phosphopantetheine</keyword>
<dbReference type="InterPro" id="IPR020841">
    <property type="entry name" value="PKS_Beta-ketoAc_synthase_dom"/>
</dbReference>
<dbReference type="InterPro" id="IPR016036">
    <property type="entry name" value="Malonyl_transacylase_ACP-bd"/>
</dbReference>
<evidence type="ECO:0000256" key="2">
    <source>
        <dbReference type="ARBA" id="ARBA00022553"/>
    </source>
</evidence>
<comment type="caution">
    <text evidence="11">The sequence shown here is derived from an EMBL/GenBank/DDBJ whole genome shotgun (WGS) entry which is preliminary data.</text>
</comment>
<dbReference type="InterPro" id="IPR014043">
    <property type="entry name" value="Acyl_transferase_dom"/>
</dbReference>
<feature type="domain" description="Ketosynthase family 3 (KS3)" evidence="9">
    <location>
        <begin position="1"/>
        <end position="450"/>
    </location>
</feature>
<dbReference type="SUPFAM" id="SSF52151">
    <property type="entry name" value="FabD/lysophospholipase-like"/>
    <property type="match status" value="1"/>
</dbReference>
<dbReference type="EMBL" id="RIBZ01000086">
    <property type="protein sequence ID" value="RNG34173.1"/>
    <property type="molecule type" value="Genomic_DNA"/>
</dbReference>
<dbReference type="Pfam" id="PF08659">
    <property type="entry name" value="KR"/>
    <property type="match status" value="1"/>
</dbReference>
<keyword evidence="4" id="KW-0045">Antibiotic biosynthesis</keyword>
<dbReference type="InterPro" id="IPR014031">
    <property type="entry name" value="Ketoacyl_synth_C"/>
</dbReference>
<feature type="domain" description="Carrier" evidence="8">
    <location>
        <begin position="1103"/>
        <end position="1183"/>
    </location>
</feature>
<keyword evidence="12" id="KW-1185">Reference proteome</keyword>
<proteinExistence type="predicted"/>
<evidence type="ECO:0000259" key="10">
    <source>
        <dbReference type="PROSITE" id="PS52019"/>
    </source>
</evidence>
<dbReference type="InterPro" id="IPR001227">
    <property type="entry name" value="Ac_transferase_dom_sf"/>
</dbReference>
<reference evidence="11 12" key="1">
    <citation type="submission" date="2018-11" db="EMBL/GenBank/DDBJ databases">
        <title>The Potential of Streptomyces as Biocontrol Agents against the Tomato grey mould, Botrytis cinerea (Gray mold) Frontiers in Microbiology.</title>
        <authorList>
            <person name="Li D."/>
        </authorList>
    </citation>
    <scope>NUCLEOTIDE SEQUENCE [LARGE SCALE GENOMIC DNA]</scope>
    <source>
        <strain evidence="11 12">NEAU-LD23</strain>
    </source>
</reference>
<evidence type="ECO:0000256" key="1">
    <source>
        <dbReference type="ARBA" id="ARBA00022450"/>
    </source>
</evidence>
<dbReference type="SMART" id="SM00825">
    <property type="entry name" value="PKS_KS"/>
    <property type="match status" value="1"/>
</dbReference>
<keyword evidence="2" id="KW-0597">Phosphoprotein</keyword>
<dbReference type="Gene3D" id="3.40.47.10">
    <property type="match status" value="1"/>
</dbReference>
<dbReference type="InterPro" id="IPR057326">
    <property type="entry name" value="KR_dom"/>
</dbReference>
<evidence type="ECO:0000256" key="6">
    <source>
        <dbReference type="PROSITE-ProRule" id="PRU01363"/>
    </source>
</evidence>
<feature type="active site" description="Proton donor; for dehydratase activity" evidence="6">
    <location>
        <position position="1906"/>
    </location>
</feature>
<dbReference type="PROSITE" id="PS52019">
    <property type="entry name" value="PKS_MFAS_DH"/>
    <property type="match status" value="1"/>
</dbReference>
<dbReference type="CDD" id="cd00833">
    <property type="entry name" value="PKS"/>
    <property type="match status" value="1"/>
</dbReference>
<dbReference type="InterPro" id="IPR018201">
    <property type="entry name" value="Ketoacyl_synth_AS"/>
</dbReference>
<feature type="region of interest" description="N-terminal hotdog fold" evidence="6">
    <location>
        <begin position="1699"/>
        <end position="1833"/>
    </location>
</feature>
<dbReference type="SUPFAM" id="SSF53901">
    <property type="entry name" value="Thiolase-like"/>
    <property type="match status" value="1"/>
</dbReference>
<dbReference type="InterPro" id="IPR013968">
    <property type="entry name" value="PKS_KR"/>
</dbReference>
<dbReference type="Pfam" id="PF00550">
    <property type="entry name" value="PP-binding"/>
    <property type="match status" value="1"/>
</dbReference>
<name>A0A3M8X1A7_9ACTN</name>
<evidence type="ECO:0000256" key="4">
    <source>
        <dbReference type="ARBA" id="ARBA00023194"/>
    </source>
</evidence>
<evidence type="ECO:0000313" key="11">
    <source>
        <dbReference type="EMBL" id="RNG34173.1"/>
    </source>
</evidence>
<dbReference type="GO" id="GO:0017000">
    <property type="term" value="P:antibiotic biosynthetic process"/>
    <property type="evidence" value="ECO:0007669"/>
    <property type="project" value="UniProtKB-KW"/>
</dbReference>
<evidence type="ECO:0000256" key="3">
    <source>
        <dbReference type="ARBA" id="ARBA00022679"/>
    </source>
</evidence>
<dbReference type="SMART" id="SM00822">
    <property type="entry name" value="PKS_KR"/>
    <property type="match status" value="1"/>
</dbReference>
<evidence type="ECO:0000313" key="12">
    <source>
        <dbReference type="Proteomes" id="UP000275401"/>
    </source>
</evidence>
<dbReference type="Gene3D" id="3.40.366.10">
    <property type="entry name" value="Malonyl-Coenzyme A Acyl Carrier Protein, domain 2"/>
    <property type="match status" value="1"/>
</dbReference>
<dbReference type="PROSITE" id="PS50075">
    <property type="entry name" value="CARRIER"/>
    <property type="match status" value="1"/>
</dbReference>
<dbReference type="InterPro" id="IPR016039">
    <property type="entry name" value="Thiolase-like"/>
</dbReference>
<dbReference type="InterPro" id="IPR049551">
    <property type="entry name" value="PKS_DH_C"/>
</dbReference>
<feature type="region of interest" description="C-terminal hotdog fold" evidence="6">
    <location>
        <begin position="1845"/>
        <end position="1989"/>
    </location>
</feature>
<feature type="region of interest" description="Disordered" evidence="7">
    <location>
        <begin position="933"/>
        <end position="974"/>
    </location>
</feature>
<dbReference type="InterPro" id="IPR052568">
    <property type="entry name" value="PKS-FAS_Synthase"/>
</dbReference>
<dbReference type="Pfam" id="PF02801">
    <property type="entry name" value="Ketoacyl-synt_C"/>
    <property type="match status" value="1"/>
</dbReference>
<dbReference type="SUPFAM" id="SSF51735">
    <property type="entry name" value="NAD(P)-binding Rossmann-fold domains"/>
    <property type="match status" value="2"/>
</dbReference>
<dbReference type="CDD" id="cd08953">
    <property type="entry name" value="KR_2_SDR_x"/>
    <property type="match status" value="1"/>
</dbReference>
<dbReference type="SUPFAM" id="SSF55048">
    <property type="entry name" value="Probable ACP-binding domain of malonyl-CoA ACP transacylase"/>
    <property type="match status" value="1"/>
</dbReference>
<dbReference type="Pfam" id="PF14765">
    <property type="entry name" value="PS-DH"/>
    <property type="match status" value="1"/>
</dbReference>
<feature type="compositionally biased region" description="Polar residues" evidence="7">
    <location>
        <begin position="938"/>
        <end position="947"/>
    </location>
</feature>
<dbReference type="PROSITE" id="PS00606">
    <property type="entry name" value="KS3_1"/>
    <property type="match status" value="1"/>
</dbReference>
<dbReference type="Pfam" id="PF00109">
    <property type="entry name" value="ketoacyl-synt"/>
    <property type="match status" value="1"/>
</dbReference>
<dbReference type="Pfam" id="PF00698">
    <property type="entry name" value="Acyl_transf_1"/>
    <property type="match status" value="1"/>
</dbReference>
<dbReference type="SUPFAM" id="SSF47336">
    <property type="entry name" value="ACP-like"/>
    <property type="match status" value="1"/>
</dbReference>
<keyword evidence="5" id="KW-0012">Acyltransferase</keyword>
<evidence type="ECO:0000256" key="5">
    <source>
        <dbReference type="ARBA" id="ARBA00023315"/>
    </source>
</evidence>
<gene>
    <name evidence="11" type="ORF">EEJ42_06375</name>
</gene>
<dbReference type="Proteomes" id="UP000275401">
    <property type="component" value="Unassembled WGS sequence"/>
</dbReference>
<evidence type="ECO:0000259" key="9">
    <source>
        <dbReference type="PROSITE" id="PS52004"/>
    </source>
</evidence>
<protein>
    <submittedName>
        <fullName evidence="11">SDR family NAD(P)-dependent oxidoreductase</fullName>
    </submittedName>
</protein>
<dbReference type="PROSITE" id="PS52004">
    <property type="entry name" value="KS3_2"/>
    <property type="match status" value="1"/>
</dbReference>
<dbReference type="Gene3D" id="3.10.129.110">
    <property type="entry name" value="Polyketide synthase dehydratase"/>
    <property type="match status" value="1"/>
</dbReference>
<dbReference type="PANTHER" id="PTHR43074">
    <property type="entry name" value="OMEGA-3 POLYUNSATURATED FATTY ACID SYNTHASE PFAB-RELATED"/>
    <property type="match status" value="1"/>
</dbReference>
<evidence type="ECO:0000256" key="7">
    <source>
        <dbReference type="SAM" id="MobiDB-lite"/>
    </source>
</evidence>
<keyword evidence="3" id="KW-0808">Transferase</keyword>
<sequence>MSSLFPMARNHREYWQNIVDGVDCTSEVPESRWRLDDYYDPDPEAPDKTYSRRGAFLPDVEFDPLEFGIPPNQLDVTSTMQTLSLGVARDLLRDAGTDGSDWYDPARTGVVLGVTGPVPLMHPLAARLSTPVLKEVVRAAGLTASDAEEIAHRYVRAFAPWEENSFPGFLANVVAGRVANRLDLGGLNATVDAACAASLAALRTAIAELVDGRADMMITGGVDTENTIFVYLSFGKVGALSKTDRISPFSDDADGTLLGEGIGMVALRRLADAERDGNRIYAVIRGLGSSSDGRAKSIYAPRAEGQRAALDRAYEDAECSPASVALFEAHATGTAVGDRTELIALRELLDDNEAERHTAALGSVKSQIGHTKGAAGTASLMKLALALYHKNLPPTINVERPNSGVDFDSAPFYINVKNRPWISDPRRPVRRAAASAMGFGGTNFHVVLEEHNTDRSMVRNLHRTARAHVWHAPDPVALLELLNAATPPADGGPVPAEHARVGFVATDEETATQLRARAAERIAADPDAEQWSDPHGVYYRRRAMADIRVGALFAGQGSQYLDMGLEAALNVPTVAAAFDEANMSFTGARPGLATAVFPPPVFDAGLRRAQEATLHRTEYAQPAIGALSVGQFRFLHELGLRAHGFAGHSFGELTALWASGAVSAADYFRLAVARGTAMAPTGDTVDAGAMVAVAASRERVEKILADISDAVICNHNAPEQVVVGGGTAAMDTVLAACAERRISARRLKVSAAFHTRYVRHAVDRFRTTLETVRIGGPRAPVYANSPGARYGTDPVANAETLARQLLWPVEFMSSVRAMHADGVTTFVEFGPKQILTGLVRSILPEADVVAIPTDTGPLGDSDVALKQAAVQLVVLGVELTGINRYDASPAVEAKPAGMTITLSAPEYVPPARQAAYRAGLTDGFRAALPAPERGAASVATSVPTPESVSAARSRRVQEETTMTAHPQPAHRAGDDPAAQHLALHTRYLESQLQVAETLVGLVTERGLNDPRLPQLAESVKDQSVAIGQAHARATEVLARLAELEVGAAPASGLPAAIAPAAPVALPPAAVPAPTAAVAPDPPAHVAPSAVSAAPSETAVGAGVSAGSVRGVLVDAVAEMTGYPADLVEPGMDLEADLGVDSIKRVQVLGVVQEHFPDLPTIGPEQLGELRTIDQVVGFLMGEAGGVDPKELSPTAEPIAAVGDGSLKRYRVDLVDLPPIDRLEQPFPAEPVAVVADHGGADAVALAAGLTRHGWTVRRVDLSAQPDVDALERACAEATADPIHLALAILDAEPDPAAAERRLTETIVLAKHAQRGLRAAGGPRAAFVTLTRLDGGLGLLGEAEPEAALIGGAGGVVKTLAVEAPELFCRAVDLHPEIDPDAALTALLAELHDAAGDTTEVGIDRAGVRRTVTPGRHSYPAASSTVDVRGTLKPSVTADDVFVAVGGGRGITARCVAALAEYCPAQFVLLGKTALTEEPGWATGVADADLRAAVIAELRADGNRPSPRDIDRRHAELLAQREIRATLARIEAAGATASYHTVDVTDAEAVHAALADRRVTGIVHGAGVLADALLADKTAAQVQRVCAPKLRGLAAVLAAVDTAELRHLVLFTSVAGLFGNAGQADYAAANEALCRFAASWRHRHPGRHVVAINWGAWDGGMVGPELRELFTARGVRLLDPAMGARAFVEQFTADHVAQTQVLIGEDISPAGDRPSTARPLVAYRDLGGLERDPVIRDHRIGPHEVLPATFGLGWLINVAERAHPGLRVVRAREFQVYKGIVFDGGQARDHHVELTDCQAIGDRVIVRATVRGDAGRAVPTSHYAATLELAARPDAAPSRRLRPPGAGAGDALPIYTGAIQFHGPHLQGMRQILEFTDERLVVRCRLRDLTVAGGSFAGRSHSPVLADVMLQGPSVLGSRVLGQACLPLGIESADYYAPLPDDRDFVLVVDELRRSTTGITVTATATDESGRVLVRFTGAEYVATPAMAAKFAESVAHWQARLGPVEHPAGSTKTETLG</sequence>
<dbReference type="SMART" id="SM00827">
    <property type="entry name" value="PKS_AT"/>
    <property type="match status" value="1"/>
</dbReference>
<dbReference type="InterPro" id="IPR009081">
    <property type="entry name" value="PP-bd_ACP"/>
</dbReference>